<keyword evidence="3" id="KW-1185">Reference proteome</keyword>
<dbReference type="RefSeq" id="WP_189621542.1">
    <property type="nucleotide sequence ID" value="NZ_BMZA01000009.1"/>
</dbReference>
<sequence length="111" mass="12029">MTLNIAAAAARIGRHLPEAELSLDNALLASARLMESMLLARQADGVEVFTGQSALVRLAKTQRTLLTSQHDMMRVHQELLSIGHEVKATADEPGRCPSGQLQDVELDRLSA</sequence>
<proteinExistence type="predicted"/>
<evidence type="ECO:0000256" key="1">
    <source>
        <dbReference type="SAM" id="MobiDB-lite"/>
    </source>
</evidence>
<organism evidence="2 3">
    <name type="scientific">Novosphingobium colocasiae</name>
    <dbReference type="NCBI Taxonomy" id="1256513"/>
    <lineage>
        <taxon>Bacteria</taxon>
        <taxon>Pseudomonadati</taxon>
        <taxon>Pseudomonadota</taxon>
        <taxon>Alphaproteobacteria</taxon>
        <taxon>Sphingomonadales</taxon>
        <taxon>Sphingomonadaceae</taxon>
        <taxon>Novosphingobium</taxon>
    </lineage>
</organism>
<evidence type="ECO:0000313" key="3">
    <source>
        <dbReference type="Proteomes" id="UP000648075"/>
    </source>
</evidence>
<evidence type="ECO:0000313" key="2">
    <source>
        <dbReference type="EMBL" id="GGZ09068.1"/>
    </source>
</evidence>
<dbReference type="AlphaFoldDB" id="A0A918PH09"/>
<dbReference type="EMBL" id="BMZA01000009">
    <property type="protein sequence ID" value="GGZ09068.1"/>
    <property type="molecule type" value="Genomic_DNA"/>
</dbReference>
<reference evidence="2" key="1">
    <citation type="journal article" date="2014" name="Int. J. Syst. Evol. Microbiol.">
        <title>Complete genome sequence of Corynebacterium casei LMG S-19264T (=DSM 44701T), isolated from a smear-ripened cheese.</title>
        <authorList>
            <consortium name="US DOE Joint Genome Institute (JGI-PGF)"/>
            <person name="Walter F."/>
            <person name="Albersmeier A."/>
            <person name="Kalinowski J."/>
            <person name="Ruckert C."/>
        </authorList>
    </citation>
    <scope>NUCLEOTIDE SEQUENCE</scope>
    <source>
        <strain evidence="2">KCTC 32255</strain>
    </source>
</reference>
<comment type="caution">
    <text evidence="2">The sequence shown here is derived from an EMBL/GenBank/DDBJ whole genome shotgun (WGS) entry which is preliminary data.</text>
</comment>
<accession>A0A918PH09</accession>
<reference evidence="2" key="2">
    <citation type="submission" date="2020-09" db="EMBL/GenBank/DDBJ databases">
        <authorList>
            <person name="Sun Q."/>
            <person name="Kim S."/>
        </authorList>
    </citation>
    <scope>NUCLEOTIDE SEQUENCE</scope>
    <source>
        <strain evidence="2">KCTC 32255</strain>
    </source>
</reference>
<name>A0A918PH09_9SPHN</name>
<feature type="region of interest" description="Disordered" evidence="1">
    <location>
        <begin position="89"/>
        <end position="111"/>
    </location>
</feature>
<gene>
    <name evidence="2" type="ORF">GCM10011614_25010</name>
</gene>
<protein>
    <submittedName>
        <fullName evidence="2">Uncharacterized protein</fullName>
    </submittedName>
</protein>
<dbReference type="Proteomes" id="UP000648075">
    <property type="component" value="Unassembled WGS sequence"/>
</dbReference>